<evidence type="ECO:0000256" key="1">
    <source>
        <dbReference type="SAM" id="Coils"/>
    </source>
</evidence>
<dbReference type="InterPro" id="IPR045358">
    <property type="entry name" value="Ty3_capsid"/>
</dbReference>
<reference evidence="3 4" key="1">
    <citation type="journal article" date="2013" name="BMC Genomics">
        <title>The miniature genome of a carnivorous plant Genlisea aurea contains a low number of genes and short non-coding sequences.</title>
        <authorList>
            <person name="Leushkin E.V."/>
            <person name="Sutormin R.A."/>
            <person name="Nabieva E.R."/>
            <person name="Penin A.A."/>
            <person name="Kondrashov A.S."/>
            <person name="Logacheva M.D."/>
        </authorList>
    </citation>
    <scope>NUCLEOTIDE SEQUENCE [LARGE SCALE GENOMIC DNA]</scope>
</reference>
<comment type="caution">
    <text evidence="3">The sequence shown here is derived from an EMBL/GenBank/DDBJ whole genome shotgun (WGS) entry which is preliminary data.</text>
</comment>
<dbReference type="EMBL" id="AUSU01006696">
    <property type="protein sequence ID" value="EPS61632.1"/>
    <property type="molecule type" value="Genomic_DNA"/>
</dbReference>
<organism evidence="3 4">
    <name type="scientific">Genlisea aurea</name>
    <dbReference type="NCBI Taxonomy" id="192259"/>
    <lineage>
        <taxon>Eukaryota</taxon>
        <taxon>Viridiplantae</taxon>
        <taxon>Streptophyta</taxon>
        <taxon>Embryophyta</taxon>
        <taxon>Tracheophyta</taxon>
        <taxon>Spermatophyta</taxon>
        <taxon>Magnoliopsida</taxon>
        <taxon>eudicotyledons</taxon>
        <taxon>Gunneridae</taxon>
        <taxon>Pentapetalae</taxon>
        <taxon>asterids</taxon>
        <taxon>lamiids</taxon>
        <taxon>Lamiales</taxon>
        <taxon>Lentibulariaceae</taxon>
        <taxon>Genlisea</taxon>
    </lineage>
</organism>
<accession>S8DPD8</accession>
<dbReference type="AlphaFoldDB" id="S8DPD8"/>
<evidence type="ECO:0000259" key="2">
    <source>
        <dbReference type="Pfam" id="PF19259"/>
    </source>
</evidence>
<keyword evidence="4" id="KW-1185">Reference proteome</keyword>
<dbReference type="OrthoDB" id="1727728at2759"/>
<evidence type="ECO:0000313" key="4">
    <source>
        <dbReference type="Proteomes" id="UP000015453"/>
    </source>
</evidence>
<keyword evidence="1" id="KW-0175">Coiled coil</keyword>
<gene>
    <name evidence="3" type="ORF">M569_13164</name>
</gene>
<name>S8DPD8_9LAMI</name>
<feature type="coiled-coil region" evidence="1">
    <location>
        <begin position="1"/>
        <end position="43"/>
    </location>
</feature>
<sequence>MEEVKDLLGQLTTKVNNLQNSFKEELEKNMTEMEQRMSAEMDSQILSLENSVGHKGYKLEVPKYTGVFDPHSWLKKCEYVFDYHGVPDEVKISIAAVNLEGKALSWYLKLNRESPDLIWYDFIEQCELRFEPRQRQDALDKLSRLEMGANLEEYNHQFEELLLNIEDLNPRHELIMYVRGLPAELASMVKLQNPRSITDAMSLATVVFKGNPRRYINKKDRTEMMKDFEDRKSKGLCFHCDEKFTPGHKCKRLFMIEF</sequence>
<dbReference type="Pfam" id="PF19259">
    <property type="entry name" value="Ty3_capsid"/>
    <property type="match status" value="1"/>
</dbReference>
<evidence type="ECO:0000313" key="3">
    <source>
        <dbReference type="EMBL" id="EPS61632.1"/>
    </source>
</evidence>
<feature type="domain" description="Ty3 transposon capsid-like protein" evidence="2">
    <location>
        <begin position="72"/>
        <end position="221"/>
    </location>
</feature>
<proteinExistence type="predicted"/>
<dbReference type="Proteomes" id="UP000015453">
    <property type="component" value="Unassembled WGS sequence"/>
</dbReference>
<protein>
    <recommendedName>
        <fullName evidence="2">Ty3 transposon capsid-like protein domain-containing protein</fullName>
    </recommendedName>
</protein>